<dbReference type="NCBIfam" id="TIGR00281">
    <property type="entry name" value="SMC-Scp complex subunit ScpB"/>
    <property type="match status" value="1"/>
</dbReference>
<dbReference type="InterPro" id="IPR005234">
    <property type="entry name" value="ScpB_csome_segregation"/>
</dbReference>
<dbReference type="InterPro" id="IPR036390">
    <property type="entry name" value="WH_DNA-bd_sf"/>
</dbReference>
<evidence type="ECO:0000256" key="2">
    <source>
        <dbReference type="ARBA" id="ARBA00022618"/>
    </source>
</evidence>
<dbReference type="PANTHER" id="PTHR34298:SF2">
    <property type="entry name" value="SEGREGATION AND CONDENSATION PROTEIN B"/>
    <property type="match status" value="1"/>
</dbReference>
<feature type="compositionally biased region" description="Low complexity" evidence="5">
    <location>
        <begin position="383"/>
        <end position="395"/>
    </location>
</feature>
<keyword evidence="3" id="KW-0159">Chromosome partition</keyword>
<dbReference type="Gene3D" id="1.10.10.10">
    <property type="entry name" value="Winged helix-like DNA-binding domain superfamily/Winged helix DNA-binding domain"/>
    <property type="match status" value="2"/>
</dbReference>
<evidence type="ECO:0000256" key="1">
    <source>
        <dbReference type="ARBA" id="ARBA00022490"/>
    </source>
</evidence>
<proteinExistence type="predicted"/>
<evidence type="ECO:0000256" key="3">
    <source>
        <dbReference type="ARBA" id="ARBA00022829"/>
    </source>
</evidence>
<feature type="region of interest" description="Disordered" evidence="5">
    <location>
        <begin position="192"/>
        <end position="423"/>
    </location>
</feature>
<dbReference type="GO" id="GO:0051304">
    <property type="term" value="P:chromosome separation"/>
    <property type="evidence" value="ECO:0007669"/>
    <property type="project" value="InterPro"/>
</dbReference>
<reference evidence="6 7" key="1">
    <citation type="submission" date="2020-04" db="EMBL/GenBank/DDBJ databases">
        <authorList>
            <person name="De Canck E."/>
        </authorList>
    </citation>
    <scope>NUCLEOTIDE SEQUENCE [LARGE SCALE GENOMIC DNA]</scope>
    <source>
        <strain evidence="6 7">LMG 26690</strain>
    </source>
</reference>
<name>A0A6S7AA40_9BURK</name>
<dbReference type="SUPFAM" id="SSF46785">
    <property type="entry name" value="Winged helix' DNA-binding domain"/>
    <property type="match status" value="2"/>
</dbReference>
<evidence type="ECO:0000313" key="6">
    <source>
        <dbReference type="EMBL" id="CAB3721931.1"/>
    </source>
</evidence>
<gene>
    <name evidence="6" type="primary">scpB</name>
    <name evidence="6" type="ORF">LMG26690_03995</name>
</gene>
<feature type="compositionally biased region" description="Basic and acidic residues" evidence="5">
    <location>
        <begin position="342"/>
        <end position="374"/>
    </location>
</feature>
<dbReference type="PANTHER" id="PTHR34298">
    <property type="entry name" value="SEGREGATION AND CONDENSATION PROTEIN B"/>
    <property type="match status" value="1"/>
</dbReference>
<dbReference type="GO" id="GO:0051301">
    <property type="term" value="P:cell division"/>
    <property type="evidence" value="ECO:0007669"/>
    <property type="project" value="UniProtKB-KW"/>
</dbReference>
<protein>
    <submittedName>
        <fullName evidence="6">Segregation and condensation protein B</fullName>
    </submittedName>
</protein>
<evidence type="ECO:0000313" key="7">
    <source>
        <dbReference type="Proteomes" id="UP000494214"/>
    </source>
</evidence>
<keyword evidence="7" id="KW-1185">Reference proteome</keyword>
<evidence type="ECO:0000256" key="5">
    <source>
        <dbReference type="SAM" id="MobiDB-lite"/>
    </source>
</evidence>
<dbReference type="AlphaFoldDB" id="A0A6S7AA40"/>
<organism evidence="6 7">
    <name type="scientific">Achromobacter animicus</name>
    <dbReference type="NCBI Taxonomy" id="1389935"/>
    <lineage>
        <taxon>Bacteria</taxon>
        <taxon>Pseudomonadati</taxon>
        <taxon>Pseudomonadota</taxon>
        <taxon>Betaproteobacteria</taxon>
        <taxon>Burkholderiales</taxon>
        <taxon>Alcaligenaceae</taxon>
        <taxon>Achromobacter</taxon>
    </lineage>
</organism>
<feature type="compositionally biased region" description="Low complexity" evidence="5">
    <location>
        <begin position="216"/>
        <end position="229"/>
    </location>
</feature>
<dbReference type="InterPro" id="IPR036388">
    <property type="entry name" value="WH-like_DNA-bd_sf"/>
</dbReference>
<keyword evidence="4" id="KW-0131">Cell cycle</keyword>
<keyword evidence="1" id="KW-0963">Cytoplasm</keyword>
<dbReference type="Pfam" id="PF04079">
    <property type="entry name" value="SMC_ScpB"/>
    <property type="match status" value="1"/>
</dbReference>
<dbReference type="EMBL" id="CADIJM010000009">
    <property type="protein sequence ID" value="CAB3721931.1"/>
    <property type="molecule type" value="Genomic_DNA"/>
</dbReference>
<dbReference type="Proteomes" id="UP000494214">
    <property type="component" value="Unassembled WGS sequence"/>
</dbReference>
<keyword evidence="2" id="KW-0132">Cell division</keyword>
<evidence type="ECO:0000256" key="4">
    <source>
        <dbReference type="ARBA" id="ARBA00023306"/>
    </source>
</evidence>
<sequence length="423" mass="44471">MNDSEAILVLETALLCAVQPMQISDMRKLFGDDEQFDSSTVRRLLETLQGNWADGGLELVQLASGWRFQSRPSMQRYLERLSPEKPPKYSRAVMETLAIVAWRQPVTRGDIEDIRGVTVSSQIVKALEDRGWIEVIGHRDAPGRPALFGTTRQFLDDLGLRALDELPPLETAHAAAALAGLDLGEVQQVLGETPEPADGEGGADASPEPADGEGGADAAPAEDGAQAAESGADGIVQQGADAPQQASQEGENPPAADPDAESSEIFPVAELSVSEDDVPIAAIDSVESQLSRTEEGADPADESTVREQAEGLSNTPLSSDLPDDRAGNDISDMAADASEAGAAKERVENAKHAEPTDPTDKTDAEAPGDARREPVYGLDEAVQSEPDAAAAASEQADPDRSGSEPDSASPDDDEPAPGRPTQV</sequence>
<accession>A0A6S7AA40</accession>